<dbReference type="PANTHER" id="PTHR48111:SF4">
    <property type="entry name" value="DNA-BINDING DUAL TRANSCRIPTIONAL REGULATOR OMPR"/>
    <property type="match status" value="1"/>
</dbReference>
<keyword evidence="2" id="KW-0902">Two-component regulatory system</keyword>
<dbReference type="STRING" id="1497020.DO97_02510"/>
<keyword evidence="1 6" id="KW-0597">Phosphoprotein</keyword>
<evidence type="ECO:0000313" key="11">
    <source>
        <dbReference type="Proteomes" id="UP000030170"/>
    </source>
</evidence>
<evidence type="ECO:0000256" key="3">
    <source>
        <dbReference type="ARBA" id="ARBA00023015"/>
    </source>
</evidence>
<dbReference type="SUPFAM" id="SSF52172">
    <property type="entry name" value="CheY-like"/>
    <property type="match status" value="1"/>
</dbReference>
<dbReference type="GO" id="GO:0005829">
    <property type="term" value="C:cytosol"/>
    <property type="evidence" value="ECO:0007669"/>
    <property type="project" value="TreeGrafter"/>
</dbReference>
<protein>
    <submittedName>
        <fullName evidence="10">Chemotaxis protein CheY</fullName>
    </submittedName>
</protein>
<sequence length="235" mass="26771">MDILIVEEDREISKLIHHLLEQEGFNCRVCYDGLMALEIYKQQPPDLMILDLMLPGLHGLEVCTRVRKHPSAKDPYILMLTAKGEEIDRVVGLSTGADDYMVKPFSPRELVARVRSLLRRSLRQVGKSQTYQTQHFTIDLDQRTACRHLSPGPGEPLDLTTLEFNLLTTFVSYPGRVWNRSQLIDKLWGSDFFGDERVVDTHVARLRKKVEADSANPIFIKTVTGVGYKFEDAAV</sequence>
<keyword evidence="5" id="KW-0804">Transcription</keyword>
<dbReference type="GO" id="GO:0032993">
    <property type="term" value="C:protein-DNA complex"/>
    <property type="evidence" value="ECO:0007669"/>
    <property type="project" value="TreeGrafter"/>
</dbReference>
<feature type="domain" description="OmpR/PhoB-type" evidence="9">
    <location>
        <begin position="128"/>
        <end position="232"/>
    </location>
</feature>
<evidence type="ECO:0000313" key="10">
    <source>
        <dbReference type="EMBL" id="KGF72968.1"/>
    </source>
</evidence>
<dbReference type="PROSITE" id="PS51755">
    <property type="entry name" value="OMPR_PHOB"/>
    <property type="match status" value="1"/>
</dbReference>
<dbReference type="SMART" id="SM00448">
    <property type="entry name" value="REC"/>
    <property type="match status" value="1"/>
</dbReference>
<dbReference type="InterPro" id="IPR001789">
    <property type="entry name" value="Sig_transdc_resp-reg_receiver"/>
</dbReference>
<gene>
    <name evidence="10" type="ORF">DO97_02510</name>
</gene>
<proteinExistence type="predicted"/>
<evidence type="ECO:0000256" key="2">
    <source>
        <dbReference type="ARBA" id="ARBA00023012"/>
    </source>
</evidence>
<dbReference type="InterPro" id="IPR001867">
    <property type="entry name" value="OmpR/PhoB-type_DNA-bd"/>
</dbReference>
<dbReference type="AlphaFoldDB" id="A0A098TQ66"/>
<evidence type="ECO:0000256" key="6">
    <source>
        <dbReference type="PROSITE-ProRule" id="PRU00169"/>
    </source>
</evidence>
<feature type="domain" description="Response regulatory" evidence="8">
    <location>
        <begin position="2"/>
        <end position="118"/>
    </location>
</feature>
<dbReference type="Pfam" id="PF00072">
    <property type="entry name" value="Response_reg"/>
    <property type="match status" value="1"/>
</dbReference>
<dbReference type="OrthoDB" id="508982at2"/>
<evidence type="ECO:0000256" key="7">
    <source>
        <dbReference type="PROSITE-ProRule" id="PRU01091"/>
    </source>
</evidence>
<dbReference type="Gene3D" id="1.10.10.10">
    <property type="entry name" value="Winged helix-like DNA-binding domain superfamily/Winged helix DNA-binding domain"/>
    <property type="match status" value="1"/>
</dbReference>
<dbReference type="GO" id="GO:0000156">
    <property type="term" value="F:phosphorelay response regulator activity"/>
    <property type="evidence" value="ECO:0007669"/>
    <property type="project" value="TreeGrafter"/>
</dbReference>
<dbReference type="PROSITE" id="PS50110">
    <property type="entry name" value="RESPONSE_REGULATORY"/>
    <property type="match status" value="1"/>
</dbReference>
<keyword evidence="11" id="KW-1185">Reference proteome</keyword>
<dbReference type="SUPFAM" id="SSF46894">
    <property type="entry name" value="C-terminal effector domain of the bipartite response regulators"/>
    <property type="match status" value="1"/>
</dbReference>
<keyword evidence="3" id="KW-0805">Transcription regulation</keyword>
<dbReference type="FunFam" id="3.40.50.2300:FF:000001">
    <property type="entry name" value="DNA-binding response regulator PhoB"/>
    <property type="match status" value="1"/>
</dbReference>
<dbReference type="RefSeq" id="WP_036532167.1">
    <property type="nucleotide sequence ID" value="NZ_JJML01000016.1"/>
</dbReference>
<dbReference type="SMART" id="SM00862">
    <property type="entry name" value="Trans_reg_C"/>
    <property type="match status" value="1"/>
</dbReference>
<evidence type="ECO:0000259" key="9">
    <source>
        <dbReference type="PROSITE" id="PS51755"/>
    </source>
</evidence>
<reference evidence="10 11" key="1">
    <citation type="journal article" date="2014" name="Mol. Ecol.">
        <title>Evolution of Synechococcus.</title>
        <authorList>
            <person name="Dvorak P."/>
            <person name="Casamatta D."/>
            <person name="Hasler P."/>
            <person name="Poulickova A."/>
            <person name="Ondrej V."/>
            <person name="Sanges R."/>
        </authorList>
    </citation>
    <scope>NUCLEOTIDE SEQUENCE [LARGE SCALE GENOMIC DNA]</scope>
    <source>
        <strain evidence="10 11">CAUP A 1101</strain>
    </source>
</reference>
<accession>A0A098TQ66</accession>
<dbReference type="Proteomes" id="UP000030170">
    <property type="component" value="Unassembled WGS sequence"/>
</dbReference>
<keyword evidence="4 7" id="KW-0238">DNA-binding</keyword>
<dbReference type="EMBL" id="JJML01000016">
    <property type="protein sequence ID" value="KGF72968.1"/>
    <property type="molecule type" value="Genomic_DNA"/>
</dbReference>
<dbReference type="Gene3D" id="3.40.50.2300">
    <property type="match status" value="1"/>
</dbReference>
<dbReference type="InterPro" id="IPR036388">
    <property type="entry name" value="WH-like_DNA-bd_sf"/>
</dbReference>
<dbReference type="GO" id="GO:0000976">
    <property type="term" value="F:transcription cis-regulatory region binding"/>
    <property type="evidence" value="ECO:0007669"/>
    <property type="project" value="TreeGrafter"/>
</dbReference>
<dbReference type="GO" id="GO:0006355">
    <property type="term" value="P:regulation of DNA-templated transcription"/>
    <property type="evidence" value="ECO:0007669"/>
    <property type="project" value="InterPro"/>
</dbReference>
<name>A0A098TQ66_9CYAN</name>
<evidence type="ECO:0000256" key="4">
    <source>
        <dbReference type="ARBA" id="ARBA00023125"/>
    </source>
</evidence>
<feature type="modified residue" description="4-aspartylphosphate" evidence="6">
    <location>
        <position position="51"/>
    </location>
</feature>
<dbReference type="InterPro" id="IPR039420">
    <property type="entry name" value="WalR-like"/>
</dbReference>
<dbReference type="PANTHER" id="PTHR48111">
    <property type="entry name" value="REGULATOR OF RPOS"/>
    <property type="match status" value="1"/>
</dbReference>
<dbReference type="InterPro" id="IPR011006">
    <property type="entry name" value="CheY-like_superfamily"/>
</dbReference>
<comment type="caution">
    <text evidence="10">The sequence shown here is derived from an EMBL/GenBank/DDBJ whole genome shotgun (WGS) entry which is preliminary data.</text>
</comment>
<dbReference type="Gene3D" id="6.10.250.690">
    <property type="match status" value="1"/>
</dbReference>
<feature type="DNA-binding region" description="OmpR/PhoB-type" evidence="7">
    <location>
        <begin position="128"/>
        <end position="232"/>
    </location>
</feature>
<dbReference type="InterPro" id="IPR016032">
    <property type="entry name" value="Sig_transdc_resp-reg_C-effctor"/>
</dbReference>
<dbReference type="Pfam" id="PF00486">
    <property type="entry name" value="Trans_reg_C"/>
    <property type="match status" value="1"/>
</dbReference>
<organism evidence="10 11">
    <name type="scientific">Neosynechococcus sphagnicola sy1</name>
    <dbReference type="NCBI Taxonomy" id="1497020"/>
    <lineage>
        <taxon>Bacteria</taxon>
        <taxon>Bacillati</taxon>
        <taxon>Cyanobacteriota</taxon>
        <taxon>Cyanophyceae</taxon>
        <taxon>Neosynechococcales</taxon>
        <taxon>Neosynechococcaceae</taxon>
        <taxon>Neosynechococcus</taxon>
    </lineage>
</organism>
<evidence type="ECO:0000256" key="1">
    <source>
        <dbReference type="ARBA" id="ARBA00022553"/>
    </source>
</evidence>
<evidence type="ECO:0000259" key="8">
    <source>
        <dbReference type="PROSITE" id="PS50110"/>
    </source>
</evidence>
<evidence type="ECO:0000256" key="5">
    <source>
        <dbReference type="ARBA" id="ARBA00023163"/>
    </source>
</evidence>
<dbReference type="CDD" id="cd00383">
    <property type="entry name" value="trans_reg_C"/>
    <property type="match status" value="1"/>
</dbReference>
<dbReference type="FunFam" id="1.10.10.10:FF:000018">
    <property type="entry name" value="DNA-binding response regulator ResD"/>
    <property type="match status" value="1"/>
</dbReference>